<name>A0A5J4U4L2_9EUKA</name>
<sequence length="314" mass="34846">MLRLLAILFKTVYQLTMVDHQVFLSSEFLIIRDCIFERCISFGSKGGAIYVLGYSIHTITRCRFDKCASSHTQLSEGGSIYIEGGYNYIDELVITQSKAEIQFQTRVISSNSESRGGAIMARKWYKGSYIRDTTIFCIKAQTGGGIYVADTNHFDVIHSKFKNNLALSGGGGAIYAKDAILVRVTSTKFSHNVAFGCDMKHNIQFGVMETNSNSSNITYVRLDNYQDLMSNKRINLTLINDLNGIILINSLLVQSFPSSYFLTETIGISLDLLLLDLMDESEGRIRIGIVSDIGGLLSAIIIGELERSKTLSTD</sequence>
<evidence type="ECO:0000256" key="2">
    <source>
        <dbReference type="ARBA" id="ARBA00004442"/>
    </source>
</evidence>
<keyword evidence="4" id="KW-0964">Secreted</keyword>
<dbReference type="SUPFAM" id="SSF51126">
    <property type="entry name" value="Pectin lyase-like"/>
    <property type="match status" value="1"/>
</dbReference>
<gene>
    <name evidence="8" type="ORF">EZS28_039552</name>
</gene>
<dbReference type="NCBIfam" id="TIGR01376">
    <property type="entry name" value="POMP_repeat"/>
    <property type="match status" value="1"/>
</dbReference>
<keyword evidence="5" id="KW-0732">Signal</keyword>
<protein>
    <recommendedName>
        <fullName evidence="10">Right handed beta helix domain-containing protein</fullName>
    </recommendedName>
</protein>
<keyword evidence="6" id="KW-0472">Membrane</keyword>
<dbReference type="InterPro" id="IPR003368">
    <property type="entry name" value="POMP_repeat"/>
</dbReference>
<reference evidence="8 9" key="1">
    <citation type="submission" date="2019-03" db="EMBL/GenBank/DDBJ databases">
        <title>Single cell metagenomics reveals metabolic interactions within the superorganism composed of flagellate Streblomastix strix and complex community of Bacteroidetes bacteria on its surface.</title>
        <authorList>
            <person name="Treitli S.C."/>
            <person name="Kolisko M."/>
            <person name="Husnik F."/>
            <person name="Keeling P."/>
            <person name="Hampl V."/>
        </authorList>
    </citation>
    <scope>NUCLEOTIDE SEQUENCE [LARGE SCALE GENOMIC DNA]</scope>
    <source>
        <strain evidence="8">ST1C</strain>
    </source>
</reference>
<evidence type="ECO:0000256" key="5">
    <source>
        <dbReference type="ARBA" id="ARBA00022729"/>
    </source>
</evidence>
<evidence type="ECO:0000256" key="1">
    <source>
        <dbReference type="ARBA" id="ARBA00004196"/>
    </source>
</evidence>
<evidence type="ECO:0008006" key="10">
    <source>
        <dbReference type="Google" id="ProtNLM"/>
    </source>
</evidence>
<dbReference type="Gene3D" id="2.160.20.10">
    <property type="entry name" value="Single-stranded right-handed beta-helix, Pectin lyase-like"/>
    <property type="match status" value="1"/>
</dbReference>
<evidence type="ECO:0000313" key="9">
    <source>
        <dbReference type="Proteomes" id="UP000324800"/>
    </source>
</evidence>
<accession>A0A5J4U4L2</accession>
<dbReference type="EMBL" id="SNRW01021060">
    <property type="protein sequence ID" value="KAA6364921.1"/>
    <property type="molecule type" value="Genomic_DNA"/>
</dbReference>
<evidence type="ECO:0000256" key="3">
    <source>
        <dbReference type="ARBA" id="ARBA00004613"/>
    </source>
</evidence>
<keyword evidence="7" id="KW-0998">Cell outer membrane</keyword>
<dbReference type="InterPro" id="IPR011050">
    <property type="entry name" value="Pectin_lyase_fold/virulence"/>
</dbReference>
<dbReference type="GO" id="GO:0005576">
    <property type="term" value="C:extracellular region"/>
    <property type="evidence" value="ECO:0007669"/>
    <property type="project" value="UniProtKB-SubCell"/>
</dbReference>
<dbReference type="InterPro" id="IPR012334">
    <property type="entry name" value="Pectin_lyas_fold"/>
</dbReference>
<comment type="caution">
    <text evidence="8">The sequence shown here is derived from an EMBL/GenBank/DDBJ whole genome shotgun (WGS) entry which is preliminary data.</text>
</comment>
<proteinExistence type="predicted"/>
<evidence type="ECO:0000256" key="4">
    <source>
        <dbReference type="ARBA" id="ARBA00022525"/>
    </source>
</evidence>
<dbReference type="Pfam" id="PF02415">
    <property type="entry name" value="Chlam_PMP"/>
    <property type="match status" value="1"/>
</dbReference>
<dbReference type="Proteomes" id="UP000324800">
    <property type="component" value="Unassembled WGS sequence"/>
</dbReference>
<comment type="subcellular location">
    <subcellularLocation>
        <location evidence="1">Cell envelope</location>
    </subcellularLocation>
    <subcellularLocation>
        <location evidence="2">Cell outer membrane</location>
    </subcellularLocation>
    <subcellularLocation>
        <location evidence="3">Secreted</location>
    </subcellularLocation>
</comment>
<evidence type="ECO:0000256" key="6">
    <source>
        <dbReference type="ARBA" id="ARBA00023136"/>
    </source>
</evidence>
<dbReference type="AlphaFoldDB" id="A0A5J4U4L2"/>
<organism evidence="8 9">
    <name type="scientific">Streblomastix strix</name>
    <dbReference type="NCBI Taxonomy" id="222440"/>
    <lineage>
        <taxon>Eukaryota</taxon>
        <taxon>Metamonada</taxon>
        <taxon>Preaxostyla</taxon>
        <taxon>Oxymonadida</taxon>
        <taxon>Streblomastigidae</taxon>
        <taxon>Streblomastix</taxon>
    </lineage>
</organism>
<evidence type="ECO:0000256" key="7">
    <source>
        <dbReference type="ARBA" id="ARBA00023237"/>
    </source>
</evidence>
<evidence type="ECO:0000313" key="8">
    <source>
        <dbReference type="EMBL" id="KAA6364921.1"/>
    </source>
</evidence>